<dbReference type="PRINTS" id="PR00476">
    <property type="entry name" value="PHFRCTKINASE"/>
</dbReference>
<dbReference type="PIRSF" id="PIRSF036483">
    <property type="entry name" value="PFK_XF0274"/>
    <property type="match status" value="1"/>
</dbReference>
<dbReference type="Gene3D" id="3.40.50.450">
    <property type="match status" value="1"/>
</dbReference>
<evidence type="ECO:0000256" key="2">
    <source>
        <dbReference type="ARBA" id="ARBA00003138"/>
    </source>
</evidence>
<dbReference type="EMBL" id="BMJB01000001">
    <property type="protein sequence ID" value="GGA53615.1"/>
    <property type="molecule type" value="Genomic_DNA"/>
</dbReference>
<comment type="subcellular location">
    <subcellularLocation>
        <location evidence="8">Cytoplasm</location>
    </subcellularLocation>
</comment>
<feature type="domain" description="Phosphofructokinase" evidence="9">
    <location>
        <begin position="7"/>
        <end position="316"/>
    </location>
</feature>
<dbReference type="PANTHER" id="PTHR45770">
    <property type="entry name" value="ATP-DEPENDENT 6-PHOSPHOFRUCTOKINASE 1"/>
    <property type="match status" value="1"/>
</dbReference>
<feature type="binding site" evidence="8">
    <location>
        <begin position="135"/>
        <end position="137"/>
    </location>
    <ligand>
        <name>substrate</name>
    </ligand>
</feature>
<dbReference type="RefSeq" id="WP_188757426.1">
    <property type="nucleotide sequence ID" value="NZ_BMJB01000001.1"/>
</dbReference>
<feature type="binding site" evidence="8">
    <location>
        <position position="237"/>
    </location>
    <ligand>
        <name>substrate</name>
    </ligand>
</feature>
<evidence type="ECO:0000256" key="7">
    <source>
        <dbReference type="ARBA" id="ARBA00048072"/>
    </source>
</evidence>
<dbReference type="GO" id="GO:0046872">
    <property type="term" value="F:metal ion binding"/>
    <property type="evidence" value="ECO:0007669"/>
    <property type="project" value="UniProtKB-KW"/>
</dbReference>
<keyword evidence="6 8" id="KW-0460">Magnesium</keyword>
<evidence type="ECO:0000256" key="8">
    <source>
        <dbReference type="HAMAP-Rule" id="MF_01978"/>
    </source>
</evidence>
<feature type="binding site" evidence="8">
    <location>
        <position position="13"/>
    </location>
    <ligand>
        <name>diphosphate</name>
        <dbReference type="ChEBI" id="CHEBI:33019"/>
    </ligand>
</feature>
<sequence length="399" mass="42639">MRTKSLMIVQGGGPTAVLNASLAGAISESLAHGNNRIFGAHFGMDGLAKDNIIDLSGMTVRELELLRNTPGAALGSSRFKPTENDLHRVVEHLRRHDIQQMIFMGGNGTMHGADRVSTFCREAGFEIQIVGIPKTVDNDIASTDRCPGYASAARFIAQSTRDLGLDLRSLPQPVTILETMGRSVGWLAAASTLAAVDADDAPHLVYIPEIAFHQERFLADLDKVVARHGWAVVVVSEGIRDADGDPVYQVRDASQLDPLKRPMTGGVGQFLAGVVSENLKIRCRSEKPGLLGRASRALVSAQDQKDAELVGRAAIAALAAGETEKMVALRPIQDPGSNGYKLVPLKTAAGIERTIPPEWLTAGPLAVTAEFRKYLQPLVGELFSYSSSLPMGLQTTGAS</sequence>
<dbReference type="Pfam" id="PF00365">
    <property type="entry name" value="PFK"/>
    <property type="match status" value="1"/>
</dbReference>
<evidence type="ECO:0000256" key="4">
    <source>
        <dbReference type="ARBA" id="ARBA00022723"/>
    </source>
</evidence>
<gene>
    <name evidence="8 10" type="primary">pfp</name>
    <name evidence="10" type="ORF">GCM10011507_00930</name>
</gene>
<comment type="subunit">
    <text evidence="8">Homodimer.</text>
</comment>
<evidence type="ECO:0000256" key="3">
    <source>
        <dbReference type="ARBA" id="ARBA00022679"/>
    </source>
</evidence>
<dbReference type="HAMAP" id="MF_01978">
    <property type="entry name" value="Phosphofructokinase_II_B2"/>
    <property type="match status" value="1"/>
</dbReference>
<dbReference type="NCBIfam" id="NF010675">
    <property type="entry name" value="PRK14072.1"/>
    <property type="match status" value="1"/>
</dbReference>
<dbReference type="InterPro" id="IPR011404">
    <property type="entry name" value="PPi-PFK"/>
</dbReference>
<evidence type="ECO:0000256" key="1">
    <source>
        <dbReference type="ARBA" id="ARBA00001946"/>
    </source>
</evidence>
<comment type="function">
    <text evidence="2 8">Catalyzes the phosphorylation of D-fructose 6-phosphate, the first committing step of glycolysis. Uses inorganic phosphate (PPi) as phosphoryl donor instead of ATP like common ATP-dependent phosphofructokinases (ATP-PFKs), which renders the reaction reversible, and can thus function both in glycolysis and gluconeogenesis. Consistently, PPi-PFK can replace the enzymes of both the forward (ATP-PFK) and reverse (fructose-bisphosphatase (FBPase)) reactions.</text>
</comment>
<feature type="active site" description="Proton acceptor" evidence="8">
    <location>
        <position position="137"/>
    </location>
</feature>
<organism evidence="10 11">
    <name type="scientific">Edaphobacter acidisoli</name>
    <dbReference type="NCBI Taxonomy" id="2040573"/>
    <lineage>
        <taxon>Bacteria</taxon>
        <taxon>Pseudomonadati</taxon>
        <taxon>Acidobacteriota</taxon>
        <taxon>Terriglobia</taxon>
        <taxon>Terriglobales</taxon>
        <taxon>Acidobacteriaceae</taxon>
        <taxon>Edaphobacter</taxon>
    </lineage>
</organism>
<feature type="binding site" evidence="8">
    <location>
        <position position="107"/>
    </location>
    <ligand>
        <name>Mg(2+)</name>
        <dbReference type="ChEBI" id="CHEBI:18420"/>
        <note>catalytic</note>
    </ligand>
</feature>
<comment type="pathway">
    <text evidence="8">Carbohydrate degradation; glycolysis; D-glyceraldehyde 3-phosphate and glycerone phosphate from D-glucose: step 3/4.</text>
</comment>
<dbReference type="InterPro" id="IPR050929">
    <property type="entry name" value="PFKA"/>
</dbReference>
<dbReference type="GO" id="GO:0005737">
    <property type="term" value="C:cytoplasm"/>
    <property type="evidence" value="ECO:0007669"/>
    <property type="project" value="UniProtKB-SubCell"/>
</dbReference>
<feature type="site" description="Important for catalytic activity; stabilizes the transition state when the phosphoryl donor is PPi" evidence="8">
    <location>
        <position position="134"/>
    </location>
</feature>
<evidence type="ECO:0000256" key="5">
    <source>
        <dbReference type="ARBA" id="ARBA00022777"/>
    </source>
</evidence>
<dbReference type="Proteomes" id="UP000648801">
    <property type="component" value="Unassembled WGS sequence"/>
</dbReference>
<dbReference type="SUPFAM" id="SSF53784">
    <property type="entry name" value="Phosphofructokinase"/>
    <property type="match status" value="1"/>
</dbReference>
<keyword evidence="5 8" id="KW-0418">Kinase</keyword>
<evidence type="ECO:0000313" key="11">
    <source>
        <dbReference type="Proteomes" id="UP000648801"/>
    </source>
</evidence>
<keyword evidence="3 8" id="KW-0808">Transferase</keyword>
<comment type="caution">
    <text evidence="10">The sequence shown here is derived from an EMBL/GenBank/DDBJ whole genome shotgun (WGS) entry which is preliminary data.</text>
</comment>
<dbReference type="InterPro" id="IPR000023">
    <property type="entry name" value="Phosphofructokinase_dom"/>
</dbReference>
<dbReference type="GO" id="GO:0003872">
    <property type="term" value="F:6-phosphofructokinase activity"/>
    <property type="evidence" value="ECO:0007669"/>
    <property type="project" value="UniProtKB-UniRule"/>
</dbReference>
<evidence type="ECO:0000259" key="9">
    <source>
        <dbReference type="Pfam" id="PF00365"/>
    </source>
</evidence>
<dbReference type="Gene3D" id="3.40.50.460">
    <property type="entry name" value="Phosphofructokinase domain"/>
    <property type="match status" value="1"/>
</dbReference>
<comment type="cofactor">
    <cofactor evidence="1 8">
        <name>Mg(2+)</name>
        <dbReference type="ChEBI" id="CHEBI:18420"/>
    </cofactor>
</comment>
<keyword evidence="8" id="KW-0963">Cytoplasm</keyword>
<proteinExistence type="inferred from homology"/>
<dbReference type="GO" id="GO:0047334">
    <property type="term" value="F:diphosphate-fructose-6-phosphate 1-phosphotransferase activity"/>
    <property type="evidence" value="ECO:0007669"/>
    <property type="project" value="UniProtKB-EC"/>
</dbReference>
<dbReference type="InterPro" id="IPR022953">
    <property type="entry name" value="ATP_PFK"/>
</dbReference>
<comment type="similarity">
    <text evidence="8">Belongs to the phosphofructokinase type A (PFKA) family. PPi-dependent PFK group II subfamily. Clade 'B2' sub-subfamily.</text>
</comment>
<evidence type="ECO:0000256" key="6">
    <source>
        <dbReference type="ARBA" id="ARBA00022842"/>
    </source>
</evidence>
<keyword evidence="8" id="KW-0324">Glycolysis</keyword>
<evidence type="ECO:0000313" key="10">
    <source>
        <dbReference type="EMBL" id="GGA53615.1"/>
    </source>
</evidence>
<protein>
    <recommendedName>
        <fullName evidence="8">Pyrophosphate--fructose 6-phosphate 1-phosphotransferase</fullName>
        <ecNumber evidence="8">2.7.1.90</ecNumber>
    </recommendedName>
    <alternativeName>
        <fullName evidence="8">6-phosphofructokinase, pyrophosphate dependent</fullName>
    </alternativeName>
    <alternativeName>
        <fullName evidence="8">PPi-dependent phosphofructokinase</fullName>
        <shortName evidence="8">PPi-PFK</shortName>
    </alternativeName>
    <alternativeName>
        <fullName evidence="8">Pyrophosphate-dependent 6-phosphofructose-1-kinase</fullName>
    </alternativeName>
</protein>
<accession>A0A916RDS9</accession>
<dbReference type="AlphaFoldDB" id="A0A916RDS9"/>
<dbReference type="EC" id="2.7.1.90" evidence="8"/>
<keyword evidence="11" id="KW-1185">Reference proteome</keyword>
<comment type="activity regulation">
    <text evidence="8">Non-allosteric.</text>
</comment>
<dbReference type="GO" id="GO:0006002">
    <property type="term" value="P:fructose 6-phosphate metabolic process"/>
    <property type="evidence" value="ECO:0007669"/>
    <property type="project" value="InterPro"/>
</dbReference>
<keyword evidence="4 8" id="KW-0479">Metal-binding</keyword>
<comment type="catalytic activity">
    <reaction evidence="7 8">
        <text>beta-D-fructose 6-phosphate + diphosphate = beta-D-fructose 1,6-bisphosphate + phosphate + H(+)</text>
        <dbReference type="Rhea" id="RHEA:13613"/>
        <dbReference type="ChEBI" id="CHEBI:15378"/>
        <dbReference type="ChEBI" id="CHEBI:32966"/>
        <dbReference type="ChEBI" id="CHEBI:33019"/>
        <dbReference type="ChEBI" id="CHEBI:43474"/>
        <dbReference type="ChEBI" id="CHEBI:57634"/>
        <dbReference type="EC" id="2.7.1.90"/>
    </reaction>
</comment>
<name>A0A916RDS9_9BACT</name>
<comment type="caution">
    <text evidence="8">Lacks conserved residue(s) required for the propagation of feature annotation.</text>
</comment>
<reference evidence="10" key="1">
    <citation type="journal article" date="2014" name="Int. J. Syst. Evol. Microbiol.">
        <title>Complete genome sequence of Corynebacterium casei LMG S-19264T (=DSM 44701T), isolated from a smear-ripened cheese.</title>
        <authorList>
            <consortium name="US DOE Joint Genome Institute (JGI-PGF)"/>
            <person name="Walter F."/>
            <person name="Albersmeier A."/>
            <person name="Kalinowski J."/>
            <person name="Ruckert C."/>
        </authorList>
    </citation>
    <scope>NUCLEOTIDE SEQUENCE</scope>
    <source>
        <strain evidence="10">CGMCC 1.15447</strain>
    </source>
</reference>
<reference evidence="10" key="2">
    <citation type="submission" date="2020-09" db="EMBL/GenBank/DDBJ databases">
        <authorList>
            <person name="Sun Q."/>
            <person name="Zhou Y."/>
        </authorList>
    </citation>
    <scope>NUCLEOTIDE SEQUENCE</scope>
    <source>
        <strain evidence="10">CGMCC 1.15447</strain>
    </source>
</reference>
<dbReference type="InterPro" id="IPR035966">
    <property type="entry name" value="PKF_sf"/>
</dbReference>
<feature type="binding site" evidence="8">
    <location>
        <begin position="180"/>
        <end position="182"/>
    </location>
    <ligand>
        <name>substrate</name>
    </ligand>
</feature>